<proteinExistence type="predicted"/>
<dbReference type="EMBL" id="JAMZEB010000002">
    <property type="protein sequence ID" value="MCP2363023.1"/>
    <property type="molecule type" value="Genomic_DNA"/>
</dbReference>
<name>A0A9X2K7C2_9ACTN</name>
<accession>A0A9X2K7C2</accession>
<sequence length="74" mass="8133">MPLKELILITAAAGIAHAIARYSWRKGVAQGEVNAKKDTQLALLRGMAIVRLQDARHPEGRDIIAEMNNAERLS</sequence>
<reference evidence="1" key="1">
    <citation type="submission" date="2022-06" db="EMBL/GenBank/DDBJ databases">
        <title>Sequencing the genomes of 1000 actinobacteria strains.</title>
        <authorList>
            <person name="Klenk H.-P."/>
        </authorList>
    </citation>
    <scope>NUCLEOTIDE SEQUENCE</scope>
    <source>
        <strain evidence="1">DSM 46694</strain>
    </source>
</reference>
<dbReference type="Proteomes" id="UP001139648">
    <property type="component" value="Unassembled WGS sequence"/>
</dbReference>
<comment type="caution">
    <text evidence="1">The sequence shown here is derived from an EMBL/GenBank/DDBJ whole genome shotgun (WGS) entry which is preliminary data.</text>
</comment>
<organism evidence="1 2">
    <name type="scientific">Nonomuraea thailandensis</name>
    <dbReference type="NCBI Taxonomy" id="1188745"/>
    <lineage>
        <taxon>Bacteria</taxon>
        <taxon>Bacillati</taxon>
        <taxon>Actinomycetota</taxon>
        <taxon>Actinomycetes</taxon>
        <taxon>Streptosporangiales</taxon>
        <taxon>Streptosporangiaceae</taxon>
        <taxon>Nonomuraea</taxon>
    </lineage>
</organism>
<dbReference type="AlphaFoldDB" id="A0A9X2K7C2"/>
<evidence type="ECO:0000313" key="1">
    <source>
        <dbReference type="EMBL" id="MCP2363023.1"/>
    </source>
</evidence>
<protein>
    <submittedName>
        <fullName evidence="1">Uncharacterized protein</fullName>
    </submittedName>
</protein>
<keyword evidence="2" id="KW-1185">Reference proteome</keyword>
<evidence type="ECO:0000313" key="2">
    <source>
        <dbReference type="Proteomes" id="UP001139648"/>
    </source>
</evidence>
<dbReference type="RefSeq" id="WP_253754295.1">
    <property type="nucleotide sequence ID" value="NZ_BAABKA010000023.1"/>
</dbReference>
<gene>
    <name evidence="1" type="ORF">HD597_010043</name>
</gene>